<organism evidence="2 3">
    <name type="scientific">Datura stramonium</name>
    <name type="common">Jimsonweed</name>
    <name type="synonym">Common thornapple</name>
    <dbReference type="NCBI Taxonomy" id="4076"/>
    <lineage>
        <taxon>Eukaryota</taxon>
        <taxon>Viridiplantae</taxon>
        <taxon>Streptophyta</taxon>
        <taxon>Embryophyta</taxon>
        <taxon>Tracheophyta</taxon>
        <taxon>Spermatophyta</taxon>
        <taxon>Magnoliopsida</taxon>
        <taxon>eudicotyledons</taxon>
        <taxon>Gunneridae</taxon>
        <taxon>Pentapetalae</taxon>
        <taxon>asterids</taxon>
        <taxon>lamiids</taxon>
        <taxon>Solanales</taxon>
        <taxon>Solanaceae</taxon>
        <taxon>Solanoideae</taxon>
        <taxon>Datureae</taxon>
        <taxon>Datura</taxon>
    </lineage>
</organism>
<evidence type="ECO:0000313" key="3">
    <source>
        <dbReference type="Proteomes" id="UP000823775"/>
    </source>
</evidence>
<evidence type="ECO:0000256" key="1">
    <source>
        <dbReference type="SAM" id="MobiDB-lite"/>
    </source>
</evidence>
<gene>
    <name evidence="2" type="ORF">HAX54_011973</name>
</gene>
<feature type="compositionally biased region" description="Acidic residues" evidence="1">
    <location>
        <begin position="9"/>
        <end position="22"/>
    </location>
</feature>
<protein>
    <submittedName>
        <fullName evidence="2">Uncharacterized protein</fullName>
    </submittedName>
</protein>
<feature type="region of interest" description="Disordered" evidence="1">
    <location>
        <begin position="1"/>
        <end position="40"/>
    </location>
</feature>
<proteinExistence type="predicted"/>
<keyword evidence="3" id="KW-1185">Reference proteome</keyword>
<feature type="region of interest" description="Disordered" evidence="1">
    <location>
        <begin position="79"/>
        <end position="98"/>
    </location>
</feature>
<accession>A0ABS8TKX9</accession>
<dbReference type="Proteomes" id="UP000823775">
    <property type="component" value="Unassembled WGS sequence"/>
</dbReference>
<dbReference type="EMBL" id="JACEIK010001690">
    <property type="protein sequence ID" value="MCD7471498.1"/>
    <property type="molecule type" value="Genomic_DNA"/>
</dbReference>
<sequence length="98" mass="10707">MKATWGETFNEESEGEDGENDNLDLMAKSDTYSDNGLSEENEDELEIGLVLFLTKQVSAPSPNEGTILKIDSLNVPSEPRQELKNSEGTIPETVVSST</sequence>
<reference evidence="2 3" key="1">
    <citation type="journal article" date="2021" name="BMC Genomics">
        <title>Datura genome reveals duplications of psychoactive alkaloid biosynthetic genes and high mutation rate following tissue culture.</title>
        <authorList>
            <person name="Rajewski A."/>
            <person name="Carter-House D."/>
            <person name="Stajich J."/>
            <person name="Litt A."/>
        </authorList>
    </citation>
    <scope>NUCLEOTIDE SEQUENCE [LARGE SCALE GENOMIC DNA]</scope>
    <source>
        <strain evidence="2">AR-01</strain>
    </source>
</reference>
<name>A0ABS8TKX9_DATST</name>
<comment type="caution">
    <text evidence="2">The sequence shown here is derived from an EMBL/GenBank/DDBJ whole genome shotgun (WGS) entry which is preliminary data.</text>
</comment>
<evidence type="ECO:0000313" key="2">
    <source>
        <dbReference type="EMBL" id="MCD7471498.1"/>
    </source>
</evidence>